<dbReference type="AlphaFoldDB" id="A0A699U649"/>
<protein>
    <submittedName>
        <fullName evidence="1">Uncharacterized protein</fullName>
    </submittedName>
</protein>
<reference evidence="1" key="1">
    <citation type="journal article" date="2019" name="Sci. Rep.">
        <title>Draft genome of Tanacetum cinerariifolium, the natural source of mosquito coil.</title>
        <authorList>
            <person name="Yamashiro T."/>
            <person name="Shiraishi A."/>
            <person name="Satake H."/>
            <person name="Nakayama K."/>
        </authorList>
    </citation>
    <scope>NUCLEOTIDE SEQUENCE</scope>
</reference>
<gene>
    <name evidence="1" type="ORF">Tci_887193</name>
</gene>
<proteinExistence type="predicted"/>
<name>A0A699U649_TANCI</name>
<organism evidence="1">
    <name type="scientific">Tanacetum cinerariifolium</name>
    <name type="common">Dalmatian daisy</name>
    <name type="synonym">Chrysanthemum cinerariifolium</name>
    <dbReference type="NCBI Taxonomy" id="118510"/>
    <lineage>
        <taxon>Eukaryota</taxon>
        <taxon>Viridiplantae</taxon>
        <taxon>Streptophyta</taxon>
        <taxon>Embryophyta</taxon>
        <taxon>Tracheophyta</taxon>
        <taxon>Spermatophyta</taxon>
        <taxon>Magnoliopsida</taxon>
        <taxon>eudicotyledons</taxon>
        <taxon>Gunneridae</taxon>
        <taxon>Pentapetalae</taxon>
        <taxon>asterids</taxon>
        <taxon>campanulids</taxon>
        <taxon>Asterales</taxon>
        <taxon>Asteraceae</taxon>
        <taxon>Asteroideae</taxon>
        <taxon>Anthemideae</taxon>
        <taxon>Anthemidinae</taxon>
        <taxon>Tanacetum</taxon>
    </lineage>
</organism>
<sequence>IHYRRFRPYKPSSPITLPRLHINFLENQPNVAGSGPTWLFDIDTLTKSMNYQQILAGNQPNPSADPQNTDDDVTFKVKKLESEVYVSPSSSAKTKKHMTTLRERLKARVMSSCQHDLEI</sequence>
<accession>A0A699U649</accession>
<comment type="caution">
    <text evidence="1">The sequence shown here is derived from an EMBL/GenBank/DDBJ whole genome shotgun (WGS) entry which is preliminary data.</text>
</comment>
<feature type="non-terminal residue" evidence="1">
    <location>
        <position position="1"/>
    </location>
</feature>
<dbReference type="EMBL" id="BKCJ011284918">
    <property type="protein sequence ID" value="GFD15224.1"/>
    <property type="molecule type" value="Genomic_DNA"/>
</dbReference>
<evidence type="ECO:0000313" key="1">
    <source>
        <dbReference type="EMBL" id="GFD15224.1"/>
    </source>
</evidence>